<dbReference type="InterPro" id="IPR004088">
    <property type="entry name" value="KH_dom_type_1"/>
</dbReference>
<dbReference type="InterPro" id="IPR036345">
    <property type="entry name" value="ExoRNase_PH_dom2_sf"/>
</dbReference>
<accession>A0A2M7B5D0</accession>
<dbReference type="InterPro" id="IPR015848">
    <property type="entry name" value="PNPase_PH_RNA-bd_bac/org-type"/>
</dbReference>
<dbReference type="PROSITE" id="PS50084">
    <property type="entry name" value="KH_TYPE_1"/>
    <property type="match status" value="1"/>
</dbReference>
<dbReference type="Gene3D" id="3.30.1370.10">
    <property type="entry name" value="K Homology domain, type 1"/>
    <property type="match status" value="1"/>
</dbReference>
<dbReference type="GO" id="GO:0000287">
    <property type="term" value="F:magnesium ion binding"/>
    <property type="evidence" value="ECO:0007669"/>
    <property type="project" value="UniProtKB-UniRule"/>
</dbReference>
<dbReference type="CDD" id="cd02393">
    <property type="entry name" value="KH-I_PNPase"/>
    <property type="match status" value="1"/>
</dbReference>
<evidence type="ECO:0000259" key="9">
    <source>
        <dbReference type="PROSITE" id="PS50126"/>
    </source>
</evidence>
<evidence type="ECO:0000313" key="10">
    <source>
        <dbReference type="EMBL" id="PIU98317.1"/>
    </source>
</evidence>
<dbReference type="InterPro" id="IPR015847">
    <property type="entry name" value="ExoRNase_PH_dom2"/>
</dbReference>
<organism evidence="10 11">
    <name type="scientific">Candidatus Wolfebacteria bacterium CG03_land_8_20_14_0_80_40_12</name>
    <dbReference type="NCBI Taxonomy" id="1975069"/>
    <lineage>
        <taxon>Bacteria</taxon>
        <taxon>Candidatus Wolfeibacteriota</taxon>
    </lineage>
</organism>
<comment type="caution">
    <text evidence="10">The sequence shown here is derived from an EMBL/GenBank/DDBJ whole genome shotgun (WGS) entry which is preliminary data.</text>
</comment>
<evidence type="ECO:0000256" key="2">
    <source>
        <dbReference type="ARBA" id="ARBA00022490"/>
    </source>
</evidence>
<evidence type="ECO:0000256" key="7">
    <source>
        <dbReference type="ARBA" id="ARBA00022884"/>
    </source>
</evidence>
<dbReference type="GO" id="GO:0005829">
    <property type="term" value="C:cytosol"/>
    <property type="evidence" value="ECO:0007669"/>
    <property type="project" value="TreeGrafter"/>
</dbReference>
<dbReference type="PANTHER" id="PTHR11252:SF0">
    <property type="entry name" value="POLYRIBONUCLEOTIDE NUCLEOTIDYLTRANSFERASE 1, MITOCHONDRIAL"/>
    <property type="match status" value="1"/>
</dbReference>
<dbReference type="GO" id="GO:0003723">
    <property type="term" value="F:RNA binding"/>
    <property type="evidence" value="ECO:0007669"/>
    <property type="project" value="UniProtKB-UniRule"/>
</dbReference>
<evidence type="ECO:0000313" key="11">
    <source>
        <dbReference type="Proteomes" id="UP000228949"/>
    </source>
</evidence>
<dbReference type="PANTHER" id="PTHR11252">
    <property type="entry name" value="POLYRIBONUCLEOTIDE NUCLEOTIDYLTRANSFERASE"/>
    <property type="match status" value="1"/>
</dbReference>
<dbReference type="Pfam" id="PF03725">
    <property type="entry name" value="RNase_PH_C"/>
    <property type="match status" value="1"/>
</dbReference>
<dbReference type="InterPro" id="IPR027408">
    <property type="entry name" value="PNPase/RNase_PH_dom_sf"/>
</dbReference>
<keyword evidence="3 8" id="KW-0808">Transferase</keyword>
<evidence type="ECO:0000256" key="1">
    <source>
        <dbReference type="ARBA" id="ARBA00007404"/>
    </source>
</evidence>
<dbReference type="EMBL" id="PEVJ01000050">
    <property type="protein sequence ID" value="PIU98317.1"/>
    <property type="molecule type" value="Genomic_DNA"/>
</dbReference>
<evidence type="ECO:0000256" key="8">
    <source>
        <dbReference type="HAMAP-Rule" id="MF_01595"/>
    </source>
</evidence>
<dbReference type="GO" id="GO:0006396">
    <property type="term" value="P:RNA processing"/>
    <property type="evidence" value="ECO:0007669"/>
    <property type="project" value="InterPro"/>
</dbReference>
<dbReference type="PIRSF" id="PIRSF005499">
    <property type="entry name" value="PNPase"/>
    <property type="match status" value="1"/>
</dbReference>
<evidence type="ECO:0000256" key="4">
    <source>
        <dbReference type="ARBA" id="ARBA00022695"/>
    </source>
</evidence>
<proteinExistence type="inferred from homology"/>
<dbReference type="GO" id="GO:0000175">
    <property type="term" value="F:3'-5'-RNA exonuclease activity"/>
    <property type="evidence" value="ECO:0007669"/>
    <property type="project" value="TreeGrafter"/>
</dbReference>
<dbReference type="Pfam" id="PF03726">
    <property type="entry name" value="PNPase"/>
    <property type="match status" value="1"/>
</dbReference>
<dbReference type="SUPFAM" id="SSF50249">
    <property type="entry name" value="Nucleic acid-binding proteins"/>
    <property type="match status" value="1"/>
</dbReference>
<dbReference type="FunFam" id="3.30.230.70:FF:000001">
    <property type="entry name" value="Polyribonucleotide nucleotidyltransferase"/>
    <property type="match status" value="1"/>
</dbReference>
<dbReference type="InterPro" id="IPR036612">
    <property type="entry name" value="KH_dom_type_1_sf"/>
</dbReference>
<evidence type="ECO:0000256" key="3">
    <source>
        <dbReference type="ARBA" id="ARBA00022679"/>
    </source>
</evidence>
<protein>
    <recommendedName>
        <fullName evidence="8">Polyribonucleotide nucleotidyltransferase</fullName>
        <ecNumber evidence="8">2.7.7.8</ecNumber>
    </recommendedName>
    <alternativeName>
        <fullName evidence="8">Polynucleotide phosphorylase</fullName>
        <shortName evidence="8">PNPase</shortName>
    </alternativeName>
</protein>
<dbReference type="NCBIfam" id="NF008805">
    <property type="entry name" value="PRK11824.1"/>
    <property type="match status" value="1"/>
</dbReference>
<dbReference type="Pfam" id="PF01138">
    <property type="entry name" value="RNase_PH"/>
    <property type="match status" value="2"/>
</dbReference>
<reference evidence="11" key="1">
    <citation type="submission" date="2017-09" db="EMBL/GenBank/DDBJ databases">
        <title>Depth-based differentiation of microbial function through sediment-hosted aquifers and enrichment of novel symbionts in the deep terrestrial subsurface.</title>
        <authorList>
            <person name="Probst A.J."/>
            <person name="Ladd B."/>
            <person name="Jarett J.K."/>
            <person name="Geller-Mcgrath D.E."/>
            <person name="Sieber C.M.K."/>
            <person name="Emerson J.B."/>
            <person name="Anantharaman K."/>
            <person name="Thomas B.C."/>
            <person name="Malmstrom R."/>
            <person name="Stieglmeier M."/>
            <person name="Klingl A."/>
            <person name="Woyke T."/>
            <person name="Ryan C.M."/>
            <person name="Banfield J.F."/>
        </authorList>
    </citation>
    <scope>NUCLEOTIDE SEQUENCE [LARGE SCALE GENOMIC DNA]</scope>
</reference>
<dbReference type="Gene3D" id="2.40.50.140">
    <property type="entry name" value="Nucleic acid-binding proteins"/>
    <property type="match status" value="1"/>
</dbReference>
<dbReference type="InterPro" id="IPR012162">
    <property type="entry name" value="PNPase"/>
</dbReference>
<dbReference type="FunFam" id="3.30.230.70:FF:000002">
    <property type="entry name" value="Polyribonucleotide nucleotidyltransferase"/>
    <property type="match status" value="1"/>
</dbReference>
<feature type="binding site" evidence="8">
    <location>
        <position position="499"/>
    </location>
    <ligand>
        <name>Mg(2+)</name>
        <dbReference type="ChEBI" id="CHEBI:18420"/>
    </ligand>
</feature>
<comment type="subcellular location">
    <subcellularLocation>
        <location evidence="8">Cytoplasm</location>
    </subcellularLocation>
</comment>
<sequence>MMDLNKKLFTTEVAAKKLTLEVSDIAGQANAAVLGSFGDTSVLVTVVMGKGDKNVDYFPLTVDYEERFYAAGKIIGSRFIRREGRPSEGAILSGRLIDRTLRPLFDMRMRRDVQVVITVLSYDEENDPDFISLISASTALLISDVPWNGPVAGLKLAKTKEEKLIINPINSELAQGKISFEVFVSGLENKINMIELAGNEAKEDEIVEVIEKAQAEIKKLVEFQKDIREKIGKPKATVVPKEINPETRNKITAFLKGKLESAVYGGGQIEHHTKLGELKTALFDYLKQEGVEAADFSGVKNIFEEEIDKIVHKNILESGKRPDGRKLDEVRPLHCEVGLFKRLHGSALFSRGGTQSLTVVTLAAPGAEQLVETMEITAKRRFMLHYNFPPFCVGEVGRLGAPGRREIGHGSLAEKGIRFLIPSQEEFPYTIRVVSEILSSNGSSSMATVCASSMALMDAGAPIKKAVAGIAMGLIIDQRQASDDQRQYKILTDIQGPEDHYGDMDCKVAGTKDGVTAVQMDVKIEGIAPKILKEVLAQAKKARLEILEEMNKAIDRPRPKISSYAPIIMTLQINPEQIGEVIGPGGKVINRIIKDTGVETIDIEESGRVCVSATDPEKALSAVNYIKSITRVFQIGEIVEGEVIKILDFGAIVDLGGGQDGMIHISELKNGFVEKVEDAVKIGDFVKAKIIKAENGKIGLSLKALRETDRN</sequence>
<dbReference type="Pfam" id="PF00013">
    <property type="entry name" value="KH_1"/>
    <property type="match status" value="1"/>
</dbReference>
<dbReference type="SMART" id="SM00316">
    <property type="entry name" value="S1"/>
    <property type="match status" value="1"/>
</dbReference>
<dbReference type="SUPFAM" id="SSF54791">
    <property type="entry name" value="Eukaryotic type KH-domain (KH-domain type I)"/>
    <property type="match status" value="1"/>
</dbReference>
<dbReference type="SMART" id="SM00322">
    <property type="entry name" value="KH"/>
    <property type="match status" value="1"/>
</dbReference>
<keyword evidence="2 8" id="KW-0963">Cytoplasm</keyword>
<name>A0A2M7B5D0_9BACT</name>
<dbReference type="InterPro" id="IPR003029">
    <property type="entry name" value="S1_domain"/>
</dbReference>
<dbReference type="SUPFAM" id="SSF54211">
    <property type="entry name" value="Ribosomal protein S5 domain 2-like"/>
    <property type="match status" value="2"/>
</dbReference>
<feature type="binding site" evidence="8">
    <location>
        <position position="505"/>
    </location>
    <ligand>
        <name>Mg(2+)</name>
        <dbReference type="ChEBI" id="CHEBI:18420"/>
    </ligand>
</feature>
<keyword evidence="5 8" id="KW-0479">Metal-binding</keyword>
<dbReference type="FunFam" id="3.30.1370.10:FF:000001">
    <property type="entry name" value="Polyribonucleotide nucleotidyltransferase"/>
    <property type="match status" value="1"/>
</dbReference>
<dbReference type="NCBIfam" id="TIGR03591">
    <property type="entry name" value="polynuc_phos"/>
    <property type="match status" value="1"/>
</dbReference>
<dbReference type="InterPro" id="IPR001247">
    <property type="entry name" value="ExoRNase_PH_dom1"/>
</dbReference>
<comment type="similarity">
    <text evidence="1 8">Belongs to the polyribonucleotide nucleotidyltransferase family.</text>
</comment>
<dbReference type="HAMAP" id="MF_01595">
    <property type="entry name" value="PNPase"/>
    <property type="match status" value="1"/>
</dbReference>
<evidence type="ECO:0000256" key="5">
    <source>
        <dbReference type="ARBA" id="ARBA00022723"/>
    </source>
</evidence>
<dbReference type="GO" id="GO:0004654">
    <property type="term" value="F:polyribonucleotide nucleotidyltransferase activity"/>
    <property type="evidence" value="ECO:0007669"/>
    <property type="project" value="UniProtKB-UniRule"/>
</dbReference>
<dbReference type="InterPro" id="IPR012340">
    <property type="entry name" value="NA-bd_OB-fold"/>
</dbReference>
<dbReference type="CDD" id="cd11364">
    <property type="entry name" value="RNase_PH_PNPase_2"/>
    <property type="match status" value="1"/>
</dbReference>
<dbReference type="InterPro" id="IPR004087">
    <property type="entry name" value="KH_dom"/>
</dbReference>
<dbReference type="GO" id="GO:0006402">
    <property type="term" value="P:mRNA catabolic process"/>
    <property type="evidence" value="ECO:0007669"/>
    <property type="project" value="UniProtKB-UniRule"/>
</dbReference>
<dbReference type="Pfam" id="PF00575">
    <property type="entry name" value="S1"/>
    <property type="match status" value="1"/>
</dbReference>
<dbReference type="SUPFAM" id="SSF55666">
    <property type="entry name" value="Ribonuclease PH domain 2-like"/>
    <property type="match status" value="2"/>
</dbReference>
<dbReference type="EC" id="2.7.7.8" evidence="8"/>
<keyword evidence="6 8" id="KW-0460">Magnesium</keyword>
<dbReference type="Gene3D" id="3.30.230.70">
    <property type="entry name" value="GHMP Kinase, N-terminal domain"/>
    <property type="match status" value="2"/>
</dbReference>
<comment type="cofactor">
    <cofactor evidence="8">
        <name>Mg(2+)</name>
        <dbReference type="ChEBI" id="CHEBI:18420"/>
    </cofactor>
</comment>
<gene>
    <name evidence="8" type="primary">pnp</name>
    <name evidence="10" type="ORF">COS61_02110</name>
</gene>
<keyword evidence="7 8" id="KW-0694">RNA-binding</keyword>
<dbReference type="AlphaFoldDB" id="A0A2M7B5D0"/>
<dbReference type="InterPro" id="IPR020568">
    <property type="entry name" value="Ribosomal_Su5_D2-typ_SF"/>
</dbReference>
<dbReference type="PROSITE" id="PS50126">
    <property type="entry name" value="S1"/>
    <property type="match status" value="1"/>
</dbReference>
<evidence type="ECO:0000256" key="6">
    <source>
        <dbReference type="ARBA" id="ARBA00022842"/>
    </source>
</evidence>
<feature type="domain" description="S1 motif" evidence="9">
    <location>
        <begin position="636"/>
        <end position="703"/>
    </location>
</feature>
<dbReference type="Proteomes" id="UP000228949">
    <property type="component" value="Unassembled WGS sequence"/>
</dbReference>
<comment type="function">
    <text evidence="8">Involved in mRNA degradation. Catalyzes the phosphorolysis of single-stranded polyribonucleotides processively in the 3'- to 5'-direction.</text>
</comment>
<comment type="catalytic activity">
    <reaction evidence="8">
        <text>RNA(n+1) + phosphate = RNA(n) + a ribonucleoside 5'-diphosphate</text>
        <dbReference type="Rhea" id="RHEA:22096"/>
        <dbReference type="Rhea" id="RHEA-COMP:14527"/>
        <dbReference type="Rhea" id="RHEA-COMP:17342"/>
        <dbReference type="ChEBI" id="CHEBI:43474"/>
        <dbReference type="ChEBI" id="CHEBI:57930"/>
        <dbReference type="ChEBI" id="CHEBI:140395"/>
        <dbReference type="EC" id="2.7.7.8"/>
    </reaction>
</comment>
<keyword evidence="4 8" id="KW-0548">Nucleotidyltransferase</keyword>